<dbReference type="STRING" id="580340.Tlie_0451"/>
<reference evidence="4 5" key="2">
    <citation type="journal article" date="2012" name="Stand. Genomic Sci.">
        <title>Genome sequence of the moderately thermophilic, amino-acid-degrading and sulfur-reducing bacterium Thermovirga lienii type strain (Cas60314(T)).</title>
        <authorList>
            <person name="Goker M."/>
            <person name="Saunders E."/>
            <person name="Lapidus A."/>
            <person name="Nolan M."/>
            <person name="Lucas S."/>
            <person name="Hammon N."/>
            <person name="Deshpande S."/>
            <person name="Cheng J.F."/>
            <person name="Han C."/>
            <person name="Tapia R."/>
            <person name="Goodwin L.A."/>
            <person name="Pitluck S."/>
            <person name="Liolios K."/>
            <person name="Mavromatis K."/>
            <person name="Pagani I."/>
            <person name="Ivanova N."/>
            <person name="Mikhailova N."/>
            <person name="Pati A."/>
            <person name="Chen A."/>
            <person name="Palaniappan K."/>
            <person name="Land M."/>
            <person name="Chang Y.J."/>
            <person name="Jeffries C.D."/>
            <person name="Brambilla E.M."/>
            <person name="Rohde M."/>
            <person name="Spring S."/>
            <person name="Detter J.C."/>
            <person name="Woyke T."/>
            <person name="Bristow J."/>
            <person name="Eisen J.A."/>
            <person name="Markowitz V."/>
            <person name="Hugenholtz P."/>
            <person name="Kyrpides N.C."/>
            <person name="Klenk H.P."/>
        </authorList>
    </citation>
    <scope>NUCLEOTIDE SEQUENCE [LARGE SCALE GENOMIC DNA]</scope>
    <source>
        <strain evidence="5">ATCC BAA-1197 / DSM 17291 / Cas60314</strain>
    </source>
</reference>
<dbReference type="GO" id="GO:0009279">
    <property type="term" value="C:cell outer membrane"/>
    <property type="evidence" value="ECO:0007669"/>
    <property type="project" value="UniProtKB-SubCell"/>
</dbReference>
<reference evidence="5" key="1">
    <citation type="submission" date="2011-10" db="EMBL/GenBank/DDBJ databases">
        <title>The complete genome of chromosome of Thermovirga lienii DSM 17291.</title>
        <authorList>
            <consortium name="US DOE Joint Genome Institute (JGI-PGF)"/>
            <person name="Lucas S."/>
            <person name="Copeland A."/>
            <person name="Lapidus A."/>
            <person name="Glavina del Rio T."/>
            <person name="Dalin E."/>
            <person name="Tice H."/>
            <person name="Bruce D."/>
            <person name="Goodwin L."/>
            <person name="Pitluck S."/>
            <person name="Peters L."/>
            <person name="Mikhailova N."/>
            <person name="Saunders E."/>
            <person name="Kyrpides N."/>
            <person name="Mavromatis K."/>
            <person name="Ivanova N."/>
            <person name="Last F.I."/>
            <person name="Brettin T."/>
            <person name="Detter J.C."/>
            <person name="Han C."/>
            <person name="Larimer F."/>
            <person name="Land M."/>
            <person name="Hauser L."/>
            <person name="Markowitz V."/>
            <person name="Cheng J.-F."/>
            <person name="Hugenholtz P."/>
            <person name="Woyke T."/>
            <person name="Wu D."/>
            <person name="Spring S."/>
            <person name="Schroeder M."/>
            <person name="Brambilla E.-M."/>
            <person name="Klenk H.-P."/>
            <person name="Eisen J.A."/>
        </authorList>
    </citation>
    <scope>NUCLEOTIDE SEQUENCE [LARGE SCALE GENOMIC DNA]</scope>
    <source>
        <strain evidence="5">ATCC BAA-1197 / DSM 17291 / Cas60314</strain>
    </source>
</reference>
<organism evidence="4 5">
    <name type="scientific">Thermovirga lienii (strain ATCC BAA-1197 / DSM 17291 / Cas60314)</name>
    <dbReference type="NCBI Taxonomy" id="580340"/>
    <lineage>
        <taxon>Bacteria</taxon>
        <taxon>Thermotogati</taxon>
        <taxon>Synergistota</taxon>
        <taxon>Synergistia</taxon>
        <taxon>Synergistales</taxon>
        <taxon>Thermovirgaceae</taxon>
        <taxon>Thermovirga</taxon>
    </lineage>
</organism>
<dbReference type="Pfam" id="PF07963">
    <property type="entry name" value="N_methyl"/>
    <property type="match status" value="1"/>
</dbReference>
<name>G7V7M4_THELD</name>
<keyword evidence="3" id="KW-1133">Transmembrane helix</keyword>
<proteinExistence type="predicted"/>
<keyword evidence="3" id="KW-0812">Transmembrane</keyword>
<dbReference type="AlphaFoldDB" id="G7V7M4"/>
<feature type="transmembrane region" description="Helical" evidence="3">
    <location>
        <begin position="12"/>
        <end position="38"/>
    </location>
</feature>
<dbReference type="HOGENOM" id="CLU_865073_0_0_0"/>
<dbReference type="KEGG" id="tli:Tlie_0451"/>
<keyword evidence="5" id="KW-1185">Reference proteome</keyword>
<evidence type="ECO:0000313" key="5">
    <source>
        <dbReference type="Proteomes" id="UP000005868"/>
    </source>
</evidence>
<dbReference type="Proteomes" id="UP000005868">
    <property type="component" value="Chromosome"/>
</dbReference>
<protein>
    <recommendedName>
        <fullName evidence="6">Prepilin-type N-terminal cleavage/methylation domain-containing protein</fullName>
    </recommendedName>
</protein>
<evidence type="ECO:0008006" key="6">
    <source>
        <dbReference type="Google" id="ProtNLM"/>
    </source>
</evidence>
<dbReference type="EMBL" id="CP003096">
    <property type="protein sequence ID" value="AER66186.1"/>
    <property type="molecule type" value="Genomic_DNA"/>
</dbReference>
<evidence type="ECO:0000256" key="2">
    <source>
        <dbReference type="ARBA" id="ARBA00023237"/>
    </source>
</evidence>
<gene>
    <name evidence="4" type="ordered locus">Tlie_0451</name>
</gene>
<keyword evidence="2" id="KW-0998">Cell outer membrane</keyword>
<evidence type="ECO:0000256" key="3">
    <source>
        <dbReference type="SAM" id="Phobius"/>
    </source>
</evidence>
<dbReference type="PROSITE" id="PS00409">
    <property type="entry name" value="PROKAR_NTER_METHYL"/>
    <property type="match status" value="1"/>
</dbReference>
<comment type="subcellular location">
    <subcellularLocation>
        <location evidence="1">Cell outer membrane</location>
    </subcellularLocation>
</comment>
<evidence type="ECO:0000256" key="1">
    <source>
        <dbReference type="ARBA" id="ARBA00004442"/>
    </source>
</evidence>
<sequence>MEKGSKAKGFTLVELLITMVILSIIAGAIITLGSTYVLHFEQADDLSMARQRGIMVLTYLENRVLHAGLGMPESTDFANNFQDLLNGTHSAELTDFTHAVNITSGDRVLAIAYALPSGLYTVDSHDCEYGVDVDVELSSNVDTTKVTNDGNKTEGWVTFPAFGRAFLVKGVVGATVTLEPKLEAFLPANDEMHYVRFLRAYAQGGKFYAEDVTRQAAQPVVEGIVDAVFYWDEGTRTLTAAILARGNTRKGVLIAPENLPGWEDADGNPLTIPEEARHYHLSVTRREWRLRN</sequence>
<dbReference type="eggNOG" id="COG4968">
    <property type="taxonomic scope" value="Bacteria"/>
</dbReference>
<evidence type="ECO:0000313" key="4">
    <source>
        <dbReference type="EMBL" id="AER66186.1"/>
    </source>
</evidence>
<accession>G7V7M4</accession>
<keyword evidence="3" id="KW-0472">Membrane</keyword>
<dbReference type="NCBIfam" id="TIGR02532">
    <property type="entry name" value="IV_pilin_GFxxxE"/>
    <property type="match status" value="1"/>
</dbReference>
<dbReference type="InterPro" id="IPR012902">
    <property type="entry name" value="N_methyl_site"/>
</dbReference>